<dbReference type="Pfam" id="PF04072">
    <property type="entry name" value="LCM"/>
    <property type="match status" value="1"/>
</dbReference>
<dbReference type="InterPro" id="IPR016874">
    <property type="entry name" value="TcmP-like"/>
</dbReference>
<proteinExistence type="predicted"/>
<dbReference type="PANTHER" id="PTHR43619:SF2">
    <property type="entry name" value="S-ADENOSYL-L-METHIONINE-DEPENDENT METHYLTRANSFERASES SUPERFAMILY PROTEIN"/>
    <property type="match status" value="1"/>
</dbReference>
<evidence type="ECO:0000313" key="3">
    <source>
        <dbReference type="EMBL" id="ORA01969.1"/>
    </source>
</evidence>
<dbReference type="EMBL" id="MVHJ01000037">
    <property type="protein sequence ID" value="ORA01969.1"/>
    <property type="molecule type" value="Genomic_DNA"/>
</dbReference>
<dbReference type="RefSeq" id="WP_083061785.1">
    <property type="nucleotide sequence ID" value="NZ_JACKVM010000001.1"/>
</dbReference>
<evidence type="ECO:0000256" key="2">
    <source>
        <dbReference type="ARBA" id="ARBA00022679"/>
    </source>
</evidence>
<evidence type="ECO:0000256" key="1">
    <source>
        <dbReference type="ARBA" id="ARBA00022603"/>
    </source>
</evidence>
<keyword evidence="4" id="KW-1185">Reference proteome</keyword>
<dbReference type="PIRSF" id="PIRSF028177">
    <property type="entry name" value="Polyketide_synth_Omtfrase_TcmP"/>
    <property type="match status" value="1"/>
</dbReference>
<dbReference type="PANTHER" id="PTHR43619">
    <property type="entry name" value="S-ADENOSYL-L-METHIONINE-DEPENDENT METHYLTRANSFERASE YKTD-RELATED"/>
    <property type="match status" value="1"/>
</dbReference>
<dbReference type="InterPro" id="IPR029063">
    <property type="entry name" value="SAM-dependent_MTases_sf"/>
</dbReference>
<dbReference type="STRING" id="564198.BST17_26005"/>
<dbReference type="Proteomes" id="UP000192366">
    <property type="component" value="Unassembled WGS sequence"/>
</dbReference>
<name>A0A1W9YPN5_MYCBA</name>
<dbReference type="Gene3D" id="3.40.50.150">
    <property type="entry name" value="Vaccinia Virus protein VP39"/>
    <property type="match status" value="1"/>
</dbReference>
<organism evidence="3 4">
    <name type="scientific">Mycolicibacterium bacteremicum</name>
    <name type="common">Mycobacterium bacteremicum</name>
    <dbReference type="NCBI Taxonomy" id="564198"/>
    <lineage>
        <taxon>Bacteria</taxon>
        <taxon>Bacillati</taxon>
        <taxon>Actinomycetota</taxon>
        <taxon>Actinomycetes</taxon>
        <taxon>Mycobacteriales</taxon>
        <taxon>Mycobacteriaceae</taxon>
        <taxon>Mycolicibacterium</taxon>
    </lineage>
</organism>
<comment type="caution">
    <text evidence="3">The sequence shown here is derived from an EMBL/GenBank/DDBJ whole genome shotgun (WGS) entry which is preliminary data.</text>
</comment>
<dbReference type="OrthoDB" id="9800233at2"/>
<dbReference type="GO" id="GO:0008168">
    <property type="term" value="F:methyltransferase activity"/>
    <property type="evidence" value="ECO:0007669"/>
    <property type="project" value="UniProtKB-KW"/>
</dbReference>
<gene>
    <name evidence="3" type="ORF">BST17_26005</name>
</gene>
<accession>A0A1W9YPN5</accession>
<dbReference type="GO" id="GO:0032259">
    <property type="term" value="P:methylation"/>
    <property type="evidence" value="ECO:0007669"/>
    <property type="project" value="UniProtKB-KW"/>
</dbReference>
<keyword evidence="1 3" id="KW-0489">Methyltransferase</keyword>
<dbReference type="InterPro" id="IPR007213">
    <property type="entry name" value="Ppm1/Ppm2/Tcmp"/>
</dbReference>
<evidence type="ECO:0000313" key="4">
    <source>
        <dbReference type="Proteomes" id="UP000192366"/>
    </source>
</evidence>
<reference evidence="3 4" key="1">
    <citation type="submission" date="2017-02" db="EMBL/GenBank/DDBJ databases">
        <title>The new phylogeny of genus Mycobacterium.</title>
        <authorList>
            <person name="Tortoli E."/>
            <person name="Trovato A."/>
            <person name="Cirillo D.M."/>
        </authorList>
    </citation>
    <scope>NUCLEOTIDE SEQUENCE [LARGE SCALE GENOMIC DNA]</scope>
    <source>
        <strain evidence="3 4">DSM 45578</strain>
    </source>
</reference>
<protein>
    <submittedName>
        <fullName evidence="3">Methyltransferase</fullName>
    </submittedName>
</protein>
<keyword evidence="2 3" id="KW-0808">Transferase</keyword>
<dbReference type="SUPFAM" id="SSF53335">
    <property type="entry name" value="S-adenosyl-L-methionine-dependent methyltransferases"/>
    <property type="match status" value="1"/>
</dbReference>
<sequence length="277" mass="30356">MPADGSEQVRIDLTGAPQTMLATLYAKALDCALPQPVLGDRWAADIVSRIDYDWSATTIDARRSPAVTTRSAQLDTWVRQFLAVEAKAVVLHLGCGLDSRYLRVAPGPQVEWFDIDYPEVCALRRRLLPVGEANHHEIGASVTDPGWFADIPTGAPLLAIGEGLTMYLTERDGVDLLNRIVGHAGHGELQFDFFSSLGIRAQWTNTVVRRSGATLHWGIDDPADIVAAVPGTRLLTRVGAFEAPGFDRVPVAYRVLARAMSTVPALRYMASYHRYAF</sequence>
<dbReference type="AlphaFoldDB" id="A0A1W9YPN5"/>